<name>A0A9D2TQ14_9CORY</name>
<dbReference type="GO" id="GO:0000976">
    <property type="term" value="F:transcription cis-regulatory region binding"/>
    <property type="evidence" value="ECO:0007669"/>
    <property type="project" value="TreeGrafter"/>
</dbReference>
<dbReference type="InterPro" id="IPR001647">
    <property type="entry name" value="HTH_TetR"/>
</dbReference>
<dbReference type="PRINTS" id="PR00455">
    <property type="entry name" value="HTHTETR"/>
</dbReference>
<dbReference type="InterPro" id="IPR050109">
    <property type="entry name" value="HTH-type_TetR-like_transc_reg"/>
</dbReference>
<dbReference type="GO" id="GO:0003700">
    <property type="term" value="F:DNA-binding transcription factor activity"/>
    <property type="evidence" value="ECO:0007669"/>
    <property type="project" value="TreeGrafter"/>
</dbReference>
<gene>
    <name evidence="6" type="ORF">H9751_03450</name>
</gene>
<dbReference type="Gene3D" id="1.10.10.60">
    <property type="entry name" value="Homeodomain-like"/>
    <property type="match status" value="1"/>
</dbReference>
<dbReference type="SUPFAM" id="SSF46689">
    <property type="entry name" value="Homeodomain-like"/>
    <property type="match status" value="1"/>
</dbReference>
<sequence length="209" mass="23125">MRSNIEPRSLTFIEQARRAQILRATAEVVAHEGFGKASLSRIAQQAGVSKGVVTYHFSTKREILDEMVRDYYQRGWDFMAPRIYAEDTAVGQVKAWISTQIEFFTSNPTEFFAAASITTSLRDDAARAQSTQDNKESVDGMAEILAAGQEEGQLRDFNPHSVANIILRSIDGVLSSWANAAMNDDPLNVDEEIAALKDFIGHAIRKASP</sequence>
<dbReference type="Gene3D" id="1.10.357.10">
    <property type="entry name" value="Tetracycline Repressor, domain 2"/>
    <property type="match status" value="1"/>
</dbReference>
<dbReference type="InterPro" id="IPR009057">
    <property type="entry name" value="Homeodomain-like_sf"/>
</dbReference>
<accession>A0A9D2TQ14</accession>
<dbReference type="PANTHER" id="PTHR30055:SF234">
    <property type="entry name" value="HTH-TYPE TRANSCRIPTIONAL REGULATOR BETI"/>
    <property type="match status" value="1"/>
</dbReference>
<reference evidence="6" key="1">
    <citation type="journal article" date="2021" name="PeerJ">
        <title>Extensive microbial diversity within the chicken gut microbiome revealed by metagenomics and culture.</title>
        <authorList>
            <person name="Gilroy R."/>
            <person name="Ravi A."/>
            <person name="Getino M."/>
            <person name="Pursley I."/>
            <person name="Horton D.L."/>
            <person name="Alikhan N.F."/>
            <person name="Baker D."/>
            <person name="Gharbi K."/>
            <person name="Hall N."/>
            <person name="Watson M."/>
            <person name="Adriaenssens E.M."/>
            <person name="Foster-Nyarko E."/>
            <person name="Jarju S."/>
            <person name="Secka A."/>
            <person name="Antonio M."/>
            <person name="Oren A."/>
            <person name="Chaudhuri R.R."/>
            <person name="La Ragione R."/>
            <person name="Hildebrand F."/>
            <person name="Pallen M.J."/>
        </authorList>
    </citation>
    <scope>NUCLEOTIDE SEQUENCE</scope>
    <source>
        <strain evidence="6">ChiHjej13B12-4958</strain>
    </source>
</reference>
<dbReference type="SUPFAM" id="SSF48498">
    <property type="entry name" value="Tetracyclin repressor-like, C-terminal domain"/>
    <property type="match status" value="1"/>
</dbReference>
<dbReference type="PROSITE" id="PS50977">
    <property type="entry name" value="HTH_TETR_2"/>
    <property type="match status" value="1"/>
</dbReference>
<keyword evidence="3" id="KW-0804">Transcription</keyword>
<protein>
    <submittedName>
        <fullName evidence="6">TetR/AcrR family transcriptional regulator</fullName>
    </submittedName>
</protein>
<evidence type="ECO:0000313" key="7">
    <source>
        <dbReference type="Proteomes" id="UP000823858"/>
    </source>
</evidence>
<comment type="caution">
    <text evidence="6">The sequence shown here is derived from an EMBL/GenBank/DDBJ whole genome shotgun (WGS) entry which is preliminary data.</text>
</comment>
<evidence type="ECO:0000256" key="3">
    <source>
        <dbReference type="ARBA" id="ARBA00023163"/>
    </source>
</evidence>
<dbReference type="Proteomes" id="UP000823858">
    <property type="component" value="Unassembled WGS sequence"/>
</dbReference>
<dbReference type="InterPro" id="IPR023772">
    <property type="entry name" value="DNA-bd_HTH_TetR-type_CS"/>
</dbReference>
<evidence type="ECO:0000259" key="5">
    <source>
        <dbReference type="PROSITE" id="PS50977"/>
    </source>
</evidence>
<dbReference type="AlphaFoldDB" id="A0A9D2TQ14"/>
<evidence type="ECO:0000256" key="1">
    <source>
        <dbReference type="ARBA" id="ARBA00023015"/>
    </source>
</evidence>
<proteinExistence type="predicted"/>
<feature type="DNA-binding region" description="H-T-H motif" evidence="4">
    <location>
        <begin position="38"/>
        <end position="57"/>
    </location>
</feature>
<reference evidence="6" key="2">
    <citation type="submission" date="2021-04" db="EMBL/GenBank/DDBJ databases">
        <authorList>
            <person name="Gilroy R."/>
        </authorList>
    </citation>
    <scope>NUCLEOTIDE SEQUENCE</scope>
    <source>
        <strain evidence="6">ChiHjej13B12-4958</strain>
    </source>
</reference>
<keyword evidence="2 4" id="KW-0238">DNA-binding</keyword>
<dbReference type="PROSITE" id="PS01081">
    <property type="entry name" value="HTH_TETR_1"/>
    <property type="match status" value="1"/>
</dbReference>
<dbReference type="Pfam" id="PF00440">
    <property type="entry name" value="TetR_N"/>
    <property type="match status" value="1"/>
</dbReference>
<evidence type="ECO:0000313" key="6">
    <source>
        <dbReference type="EMBL" id="HJC84599.1"/>
    </source>
</evidence>
<evidence type="ECO:0000256" key="2">
    <source>
        <dbReference type="ARBA" id="ARBA00023125"/>
    </source>
</evidence>
<dbReference type="InterPro" id="IPR036271">
    <property type="entry name" value="Tet_transcr_reg_TetR-rel_C_sf"/>
</dbReference>
<evidence type="ECO:0000256" key="4">
    <source>
        <dbReference type="PROSITE-ProRule" id="PRU00335"/>
    </source>
</evidence>
<dbReference type="EMBL" id="DWVP01000005">
    <property type="protein sequence ID" value="HJC84599.1"/>
    <property type="molecule type" value="Genomic_DNA"/>
</dbReference>
<feature type="domain" description="HTH tetR-type" evidence="5">
    <location>
        <begin position="15"/>
        <end position="75"/>
    </location>
</feature>
<organism evidence="6 7">
    <name type="scientific">Candidatus Corynebacterium faecigallinarum</name>
    <dbReference type="NCBI Taxonomy" id="2838528"/>
    <lineage>
        <taxon>Bacteria</taxon>
        <taxon>Bacillati</taxon>
        <taxon>Actinomycetota</taxon>
        <taxon>Actinomycetes</taxon>
        <taxon>Mycobacteriales</taxon>
        <taxon>Corynebacteriaceae</taxon>
        <taxon>Corynebacterium</taxon>
    </lineage>
</organism>
<dbReference type="PANTHER" id="PTHR30055">
    <property type="entry name" value="HTH-TYPE TRANSCRIPTIONAL REGULATOR RUTR"/>
    <property type="match status" value="1"/>
</dbReference>
<keyword evidence="1" id="KW-0805">Transcription regulation</keyword>